<dbReference type="Proteomes" id="UP000038010">
    <property type="component" value="Unassembled WGS sequence"/>
</dbReference>
<dbReference type="VEuPathDB" id="FungiDB:AB675_3332"/>
<dbReference type="AlphaFoldDB" id="A0A0N1HPA5"/>
<dbReference type="RefSeq" id="XP_017999490.1">
    <property type="nucleotide sequence ID" value="XM_018143374.1"/>
</dbReference>
<accession>A0A0N1HPA5</accession>
<evidence type="ECO:0000313" key="1">
    <source>
        <dbReference type="EMBL" id="KPI39527.1"/>
    </source>
</evidence>
<proteinExistence type="predicted"/>
<keyword evidence="2" id="KW-1185">Reference proteome</keyword>
<protein>
    <submittedName>
        <fullName evidence="1">Uncharacterized protein</fullName>
    </submittedName>
</protein>
<sequence length="339" mass="38134">MESTTVDAGAMASASNILPQEQDYISAMPVEILRQIFETLATSSTIAVLLGDSSHPASEAGRRGIVAVPFVNKRFRDIIKPPKRSQEDSKPLWPELITLVTVQWGVPQLSWLYEAVVGVAPRYNRLIQYCEDTVETTAGKAPQDYLRLSDTLTMTQVRHNVRHVELHQYPCTHFYAPDEHHLLFQGLPQLRTIRTKYMMRIFDVDHIGDNCKAFVLPRRTPESAVLGPLSKAGLVCVIQDFPLSRPEELASHLEATWEQNRDIVGDYLQRFKTVRIKHAETILGELSGEDNGNEPSMKGILYEHEGVGIVEFDMFIELHVLGGSGGMESELERVKNEKA</sequence>
<dbReference type="EMBL" id="LFJN01000014">
    <property type="protein sequence ID" value="KPI39527.1"/>
    <property type="molecule type" value="Genomic_DNA"/>
</dbReference>
<comment type="caution">
    <text evidence="1">The sequence shown here is derived from an EMBL/GenBank/DDBJ whole genome shotgun (WGS) entry which is preliminary data.</text>
</comment>
<name>A0A0N1HPA5_9EURO</name>
<reference evidence="1 2" key="1">
    <citation type="submission" date="2015-06" db="EMBL/GenBank/DDBJ databases">
        <title>Draft genome of the ant-associated black yeast Phialophora attae CBS 131958.</title>
        <authorList>
            <person name="Moreno L.F."/>
            <person name="Stielow B.J."/>
            <person name="de Hoog S."/>
            <person name="Vicente V.A."/>
            <person name="Weiss V.A."/>
            <person name="de Vries M."/>
            <person name="Cruz L.M."/>
            <person name="Souza E.M."/>
        </authorList>
    </citation>
    <scope>NUCLEOTIDE SEQUENCE [LARGE SCALE GENOMIC DNA]</scope>
    <source>
        <strain evidence="1 2">CBS 131958</strain>
    </source>
</reference>
<dbReference type="GeneID" id="28735254"/>
<organism evidence="1 2">
    <name type="scientific">Cyphellophora attinorum</name>
    <dbReference type="NCBI Taxonomy" id="1664694"/>
    <lineage>
        <taxon>Eukaryota</taxon>
        <taxon>Fungi</taxon>
        <taxon>Dikarya</taxon>
        <taxon>Ascomycota</taxon>
        <taxon>Pezizomycotina</taxon>
        <taxon>Eurotiomycetes</taxon>
        <taxon>Chaetothyriomycetidae</taxon>
        <taxon>Chaetothyriales</taxon>
        <taxon>Cyphellophoraceae</taxon>
        <taxon>Cyphellophora</taxon>
    </lineage>
</organism>
<gene>
    <name evidence="1" type="ORF">AB675_3332</name>
</gene>
<evidence type="ECO:0000313" key="2">
    <source>
        <dbReference type="Proteomes" id="UP000038010"/>
    </source>
</evidence>